<dbReference type="SUPFAM" id="SSF53067">
    <property type="entry name" value="Actin-like ATPase domain"/>
    <property type="match status" value="2"/>
</dbReference>
<feature type="domain" description="Carbohydrate kinase FGGY N-terminal" evidence="5">
    <location>
        <begin position="4"/>
        <end position="250"/>
    </location>
</feature>
<dbReference type="PANTHER" id="PTHR43095:SF5">
    <property type="entry name" value="XYLULOSE KINASE"/>
    <property type="match status" value="1"/>
</dbReference>
<dbReference type="Proteomes" id="UP000030661">
    <property type="component" value="Unassembled WGS sequence"/>
</dbReference>
<evidence type="ECO:0000256" key="3">
    <source>
        <dbReference type="ARBA" id="ARBA00022777"/>
    </source>
</evidence>
<dbReference type="InterPro" id="IPR043129">
    <property type="entry name" value="ATPase_NBD"/>
</dbReference>
<dbReference type="PANTHER" id="PTHR43095">
    <property type="entry name" value="SUGAR KINASE"/>
    <property type="match status" value="1"/>
</dbReference>
<dbReference type="GO" id="GO:0005975">
    <property type="term" value="P:carbohydrate metabolic process"/>
    <property type="evidence" value="ECO:0007669"/>
    <property type="project" value="InterPro"/>
</dbReference>
<evidence type="ECO:0000313" key="8">
    <source>
        <dbReference type="Proteomes" id="UP000030661"/>
    </source>
</evidence>
<keyword evidence="3 4" id="KW-0418">Kinase</keyword>
<comment type="similarity">
    <text evidence="1 4">Belongs to the FGGY kinase family.</text>
</comment>
<dbReference type="PROSITE" id="PS00445">
    <property type="entry name" value="FGGY_KINASES_2"/>
    <property type="match status" value="1"/>
</dbReference>
<dbReference type="Pfam" id="PF00370">
    <property type="entry name" value="FGGY_N"/>
    <property type="match status" value="1"/>
</dbReference>
<gene>
    <name evidence="7" type="ORF">U27_04129</name>
</gene>
<keyword evidence="2 4" id="KW-0808">Transferase</keyword>
<keyword evidence="8" id="KW-1185">Reference proteome</keyword>
<dbReference type="InterPro" id="IPR018485">
    <property type="entry name" value="FGGY_C"/>
</dbReference>
<dbReference type="CDD" id="cd07805">
    <property type="entry name" value="ASKHA_NBD_FGGY_CvXK-like"/>
    <property type="match status" value="1"/>
</dbReference>
<dbReference type="Pfam" id="PF02782">
    <property type="entry name" value="FGGY_C"/>
    <property type="match status" value="1"/>
</dbReference>
<evidence type="ECO:0000256" key="2">
    <source>
        <dbReference type="ARBA" id="ARBA00022679"/>
    </source>
</evidence>
<accession>A0A081BXV9</accession>
<dbReference type="EMBL" id="DF820465">
    <property type="protein sequence ID" value="GAK57164.1"/>
    <property type="molecule type" value="Genomic_DNA"/>
</dbReference>
<dbReference type="Gene3D" id="3.30.420.40">
    <property type="match status" value="2"/>
</dbReference>
<dbReference type="InterPro" id="IPR018484">
    <property type="entry name" value="FGGY_N"/>
</dbReference>
<evidence type="ECO:0000256" key="4">
    <source>
        <dbReference type="RuleBase" id="RU003733"/>
    </source>
</evidence>
<dbReference type="AlphaFoldDB" id="A0A081BXV9"/>
<protein>
    <submittedName>
        <fullName evidence="7">Carbohydrate kinase, FGGY-like protein</fullName>
    </submittedName>
</protein>
<proteinExistence type="inferred from homology"/>
<name>A0A081BXV9_VECG1</name>
<dbReference type="InterPro" id="IPR018483">
    <property type="entry name" value="Carb_kinase_FGGY_CS"/>
</dbReference>
<evidence type="ECO:0000256" key="1">
    <source>
        <dbReference type="ARBA" id="ARBA00009156"/>
    </source>
</evidence>
<organism evidence="7">
    <name type="scientific">Vecturithrix granuli</name>
    <dbReference type="NCBI Taxonomy" id="1499967"/>
    <lineage>
        <taxon>Bacteria</taxon>
        <taxon>Candidatus Moduliflexota</taxon>
        <taxon>Candidatus Vecturitrichia</taxon>
        <taxon>Candidatus Vecturitrichales</taxon>
        <taxon>Candidatus Vecturitrichaceae</taxon>
        <taxon>Candidatus Vecturithrix</taxon>
    </lineage>
</organism>
<evidence type="ECO:0000313" key="7">
    <source>
        <dbReference type="EMBL" id="GAK57164.1"/>
    </source>
</evidence>
<dbReference type="PIRSF" id="PIRSF000538">
    <property type="entry name" value="GlpK"/>
    <property type="match status" value="1"/>
</dbReference>
<evidence type="ECO:0000259" key="6">
    <source>
        <dbReference type="Pfam" id="PF02782"/>
    </source>
</evidence>
<evidence type="ECO:0000259" key="5">
    <source>
        <dbReference type="Pfam" id="PF00370"/>
    </source>
</evidence>
<dbReference type="InterPro" id="IPR000577">
    <property type="entry name" value="Carb_kinase_FGGY"/>
</dbReference>
<reference evidence="7" key="1">
    <citation type="journal article" date="2015" name="PeerJ">
        <title>First genomic representation of candidate bacterial phylum KSB3 points to enhanced environmental sensing as a trigger of wastewater bulking.</title>
        <authorList>
            <person name="Sekiguchi Y."/>
            <person name="Ohashi A."/>
            <person name="Parks D.H."/>
            <person name="Yamauchi T."/>
            <person name="Tyson G.W."/>
            <person name="Hugenholtz P."/>
        </authorList>
    </citation>
    <scope>NUCLEOTIDE SEQUENCE [LARGE SCALE GENOMIC DNA]</scope>
</reference>
<dbReference type="eggNOG" id="COG1070">
    <property type="taxonomic scope" value="Bacteria"/>
</dbReference>
<dbReference type="HOGENOM" id="CLU_009281_3_2_0"/>
<sequence>MQEYIIAYDLGTGGNKASLYNQDGECLASTFVAYATFYPQPGWHEQHPSDWWDAVIKSTKQLLAATGVEKQNIVCCGISGHSLGSVPLDKQGNLLREGTPIWSDARAVEQAQHFFKNVAEEQWYYTTGNGFPAPLYTVFKILWYRDHEPQMFSKIDKVIGTKDYINYKLTGRIATDYSYASGTGVYDLLKWDYSDQLIQASQLPQSLFPEIVPSTQILGELTSEAAQILGLPQSVKVVAGGVDNSCMALGARNIEDGRVYNSLGSSSWIPVCSSRPLLDARTRPYVFTHVIPGLFTSALSIFSSGTSFQWVRDQLCQNLVAQAANEGKNAYDLMFSLAAQSPVGAHKLLFNPCLGGGTSLDDSLHIRGAFLGLDLGHTQADLIRAAMEGIAMGLRLALDELRKLTRLDDQLLVVGGGSQNALWRQIYADVYNMEIIKTNIDQQAAALGAAAVAAVGAGLWPDFSRIDRIHQIESITQPIPEHTKIYEQLLPVFIQAGAYQSKLGDMLTKIQI</sequence>
<dbReference type="GO" id="GO:0016301">
    <property type="term" value="F:kinase activity"/>
    <property type="evidence" value="ECO:0007669"/>
    <property type="project" value="UniProtKB-KW"/>
</dbReference>
<dbReference type="InterPro" id="IPR050406">
    <property type="entry name" value="FGGY_Carb_Kinase"/>
</dbReference>
<dbReference type="STRING" id="1499967.U27_04129"/>
<feature type="domain" description="Carbohydrate kinase FGGY C-terminal" evidence="6">
    <location>
        <begin position="260"/>
        <end position="456"/>
    </location>
</feature>
<dbReference type="GO" id="GO:0016773">
    <property type="term" value="F:phosphotransferase activity, alcohol group as acceptor"/>
    <property type="evidence" value="ECO:0007669"/>
    <property type="project" value="InterPro"/>
</dbReference>